<evidence type="ECO:0000313" key="1">
    <source>
        <dbReference type="EMBL" id="TWD86077.1"/>
    </source>
</evidence>
<dbReference type="EMBL" id="VIVL01000004">
    <property type="protein sequence ID" value="TWD86077.1"/>
    <property type="molecule type" value="Genomic_DNA"/>
</dbReference>
<evidence type="ECO:0000313" key="2">
    <source>
        <dbReference type="Proteomes" id="UP000319722"/>
    </source>
</evidence>
<organism evidence="1 2">
    <name type="scientific">Variovorax beijingensis</name>
    <dbReference type="NCBI Taxonomy" id="2496117"/>
    <lineage>
        <taxon>Bacteria</taxon>
        <taxon>Pseudomonadati</taxon>
        <taxon>Pseudomonadota</taxon>
        <taxon>Betaproteobacteria</taxon>
        <taxon>Burkholderiales</taxon>
        <taxon>Comamonadaceae</taxon>
        <taxon>Variovorax</taxon>
    </lineage>
</organism>
<dbReference type="InterPro" id="IPR022037">
    <property type="entry name" value="DUF3606"/>
</dbReference>
<dbReference type="AlphaFoldDB" id="A0A561C4Y6"/>
<protein>
    <submittedName>
        <fullName evidence="1">Uncharacterized protein DUF3606</fullName>
    </submittedName>
</protein>
<comment type="caution">
    <text evidence="1">The sequence shown here is derived from an EMBL/GenBank/DDBJ whole genome shotgun (WGS) entry which is preliminary data.</text>
</comment>
<dbReference type="Pfam" id="PF12244">
    <property type="entry name" value="DUF3606"/>
    <property type="match status" value="1"/>
</dbReference>
<dbReference type="Proteomes" id="UP000319722">
    <property type="component" value="Unassembled WGS sequence"/>
</dbReference>
<gene>
    <name evidence="1" type="ORF">FB547_10419</name>
</gene>
<dbReference type="OrthoDB" id="8238029at2"/>
<accession>A0A561C4Y6</accession>
<proteinExistence type="predicted"/>
<dbReference type="RefSeq" id="WP_145743048.1">
    <property type="nucleotide sequence ID" value="NZ_VIVL01000004.1"/>
</dbReference>
<name>A0A561C4Y6_9BURK</name>
<sequence>MERSIPRLKLIQELSAEERRWQPDPADWLKEQDNLAGGKTHASVQHAHRINLDEACEIRDWTHALGVSEQELRNAVAVVGDRADRVREFLTRRY</sequence>
<reference evidence="1 2" key="1">
    <citation type="submission" date="2019-06" db="EMBL/GenBank/DDBJ databases">
        <title>Sorghum-associated microbial communities from plants grown in Nebraska, USA.</title>
        <authorList>
            <person name="Schachtman D."/>
        </authorList>
    </citation>
    <scope>NUCLEOTIDE SEQUENCE [LARGE SCALE GENOMIC DNA]</scope>
    <source>
        <strain evidence="1 2">T529</strain>
    </source>
</reference>